<evidence type="ECO:0000256" key="1">
    <source>
        <dbReference type="ARBA" id="ARBA00022723"/>
    </source>
</evidence>
<keyword evidence="3" id="KW-0805">Transcription regulation</keyword>
<organism evidence="8 9">
    <name type="scientific">Seiridium unicorne</name>
    <dbReference type="NCBI Taxonomy" id="138068"/>
    <lineage>
        <taxon>Eukaryota</taxon>
        <taxon>Fungi</taxon>
        <taxon>Dikarya</taxon>
        <taxon>Ascomycota</taxon>
        <taxon>Pezizomycotina</taxon>
        <taxon>Sordariomycetes</taxon>
        <taxon>Xylariomycetidae</taxon>
        <taxon>Amphisphaeriales</taxon>
        <taxon>Sporocadaceae</taxon>
        <taxon>Seiridium</taxon>
    </lineage>
</organism>
<evidence type="ECO:0000313" key="8">
    <source>
        <dbReference type="EMBL" id="KAK9424732.1"/>
    </source>
</evidence>
<dbReference type="Pfam" id="PF11951">
    <property type="entry name" value="Fungal_trans_2"/>
    <property type="match status" value="1"/>
</dbReference>
<evidence type="ECO:0000313" key="9">
    <source>
        <dbReference type="Proteomes" id="UP001408356"/>
    </source>
</evidence>
<keyword evidence="6" id="KW-0539">Nucleus</keyword>
<dbReference type="EMBL" id="JARVKF010000033">
    <property type="protein sequence ID" value="KAK9424732.1"/>
    <property type="molecule type" value="Genomic_DNA"/>
</dbReference>
<evidence type="ECO:0000256" key="6">
    <source>
        <dbReference type="ARBA" id="ARBA00023242"/>
    </source>
</evidence>
<evidence type="ECO:0000259" key="7">
    <source>
        <dbReference type="PROSITE" id="PS50048"/>
    </source>
</evidence>
<keyword evidence="5" id="KW-0804">Transcription</keyword>
<reference evidence="8 9" key="1">
    <citation type="journal article" date="2024" name="J. Plant Pathol.">
        <title>Sequence and assembly of the genome of Seiridium unicorne, isolate CBS 538.82, causal agent of cypress canker disease.</title>
        <authorList>
            <person name="Scali E."/>
            <person name="Rocca G.D."/>
            <person name="Danti R."/>
            <person name="Garbelotto M."/>
            <person name="Barberini S."/>
            <person name="Baroncelli R."/>
            <person name="Emiliani G."/>
        </authorList>
    </citation>
    <scope>NUCLEOTIDE SEQUENCE [LARGE SCALE GENOMIC DNA]</scope>
    <source>
        <strain evidence="8 9">BM-138-508</strain>
    </source>
</reference>
<dbReference type="InterPro" id="IPR052360">
    <property type="entry name" value="Transcr_Regulatory_Proteins"/>
</dbReference>
<dbReference type="InterPro" id="IPR021858">
    <property type="entry name" value="Fun_TF"/>
</dbReference>
<accession>A0ABR2VCS9</accession>
<sequence length="252" mass="28091">MTQKRARPGARGVRKLRTGCQTCKTRRKKCDEVRPSCSQCLGAGWQCDFSKDPGTADTVAAHIIDPSPTARLGISPRAVPNAHLGVLDLQLLGYYQLVTGKEFALFFDDPAWEGRVLQVAHTEPTIHHASLAISALSLDNSSGGRFWGSRQACSAMEYSTKQYNLAIQRLNDCMERSISQAAEVMILGILMFIHLEFMRGYRDVVSVHLQGAFALLKRLKTSKFDIDYFQTALVYIEAQLQALWHFDGLRPG</sequence>
<dbReference type="PANTHER" id="PTHR36206">
    <property type="entry name" value="ASPERCRYPTIN BIOSYNTHESIS CLUSTER-SPECIFIC TRANSCRIPTION REGULATOR ATNN-RELATED"/>
    <property type="match status" value="1"/>
</dbReference>
<dbReference type="Proteomes" id="UP001408356">
    <property type="component" value="Unassembled WGS sequence"/>
</dbReference>
<evidence type="ECO:0000256" key="2">
    <source>
        <dbReference type="ARBA" id="ARBA00022833"/>
    </source>
</evidence>
<evidence type="ECO:0000256" key="3">
    <source>
        <dbReference type="ARBA" id="ARBA00023015"/>
    </source>
</evidence>
<dbReference type="PANTHER" id="PTHR36206:SF12">
    <property type="entry name" value="ASPERCRYPTIN BIOSYNTHESIS CLUSTER-SPECIFIC TRANSCRIPTION REGULATOR ATNN-RELATED"/>
    <property type="match status" value="1"/>
</dbReference>
<dbReference type="Gene3D" id="4.10.240.10">
    <property type="entry name" value="Zn(2)-C6 fungal-type DNA-binding domain"/>
    <property type="match status" value="1"/>
</dbReference>
<keyword evidence="1" id="KW-0479">Metal-binding</keyword>
<dbReference type="SMART" id="SM00066">
    <property type="entry name" value="GAL4"/>
    <property type="match status" value="1"/>
</dbReference>
<dbReference type="PROSITE" id="PS50048">
    <property type="entry name" value="ZN2_CY6_FUNGAL_2"/>
    <property type="match status" value="1"/>
</dbReference>
<feature type="domain" description="Zn(2)-C6 fungal-type" evidence="7">
    <location>
        <begin position="19"/>
        <end position="49"/>
    </location>
</feature>
<dbReference type="InterPro" id="IPR036864">
    <property type="entry name" value="Zn2-C6_fun-type_DNA-bd_sf"/>
</dbReference>
<dbReference type="SUPFAM" id="SSF57701">
    <property type="entry name" value="Zn2/Cys6 DNA-binding domain"/>
    <property type="match status" value="1"/>
</dbReference>
<dbReference type="Pfam" id="PF00172">
    <property type="entry name" value="Zn_clus"/>
    <property type="match status" value="1"/>
</dbReference>
<dbReference type="CDD" id="cd00067">
    <property type="entry name" value="GAL4"/>
    <property type="match status" value="1"/>
</dbReference>
<name>A0ABR2VCS9_9PEZI</name>
<comment type="caution">
    <text evidence="8">The sequence shown here is derived from an EMBL/GenBank/DDBJ whole genome shotgun (WGS) entry which is preliminary data.</text>
</comment>
<evidence type="ECO:0000256" key="4">
    <source>
        <dbReference type="ARBA" id="ARBA00023125"/>
    </source>
</evidence>
<dbReference type="PROSITE" id="PS00463">
    <property type="entry name" value="ZN2_CY6_FUNGAL_1"/>
    <property type="match status" value="1"/>
</dbReference>
<protein>
    <recommendedName>
        <fullName evidence="7">Zn(2)-C6 fungal-type domain-containing protein</fullName>
    </recommendedName>
</protein>
<keyword evidence="9" id="KW-1185">Reference proteome</keyword>
<dbReference type="InterPro" id="IPR001138">
    <property type="entry name" value="Zn2Cys6_DnaBD"/>
</dbReference>
<keyword evidence="2" id="KW-0862">Zinc</keyword>
<keyword evidence="4" id="KW-0238">DNA-binding</keyword>
<gene>
    <name evidence="8" type="ORF">SUNI508_13515</name>
</gene>
<evidence type="ECO:0000256" key="5">
    <source>
        <dbReference type="ARBA" id="ARBA00023163"/>
    </source>
</evidence>
<proteinExistence type="predicted"/>